<organism evidence="1 2">
    <name type="scientific">Mucilaginibacter angelicae</name>
    <dbReference type="NCBI Taxonomy" id="869718"/>
    <lineage>
        <taxon>Bacteria</taxon>
        <taxon>Pseudomonadati</taxon>
        <taxon>Bacteroidota</taxon>
        <taxon>Sphingobacteriia</taxon>
        <taxon>Sphingobacteriales</taxon>
        <taxon>Sphingobacteriaceae</taxon>
        <taxon>Mucilaginibacter</taxon>
    </lineage>
</organism>
<comment type="caution">
    <text evidence="1">The sequence shown here is derived from an EMBL/GenBank/DDBJ whole genome shotgun (WGS) entry which is preliminary data.</text>
</comment>
<evidence type="ECO:0000313" key="1">
    <source>
        <dbReference type="EMBL" id="MFC0513536.1"/>
    </source>
</evidence>
<accession>A0ABV6L1D0</accession>
<dbReference type="RefSeq" id="WP_377021400.1">
    <property type="nucleotide sequence ID" value="NZ_JBHLTS010000015.1"/>
</dbReference>
<name>A0ABV6L1D0_9SPHI</name>
<dbReference type="EMBL" id="JBHLTS010000015">
    <property type="protein sequence ID" value="MFC0513536.1"/>
    <property type="molecule type" value="Genomic_DNA"/>
</dbReference>
<proteinExistence type="predicted"/>
<protein>
    <submittedName>
        <fullName evidence="1">Uncharacterized protein</fullName>
    </submittedName>
</protein>
<gene>
    <name evidence="1" type="ORF">ACFFGT_04965</name>
</gene>
<keyword evidence="2" id="KW-1185">Reference proteome</keyword>
<dbReference type="Proteomes" id="UP001589828">
    <property type="component" value="Unassembled WGS sequence"/>
</dbReference>
<sequence>MIEPFILPVVYQGTEHEFKARFERLGYTHRILVLIGEDTVTFEPDEEGQYRALASGAVDPGILRMVAEKLVQLSD</sequence>
<reference evidence="1 2" key="1">
    <citation type="submission" date="2024-09" db="EMBL/GenBank/DDBJ databases">
        <authorList>
            <person name="Sun Q."/>
            <person name="Mori K."/>
        </authorList>
    </citation>
    <scope>NUCLEOTIDE SEQUENCE [LARGE SCALE GENOMIC DNA]</scope>
    <source>
        <strain evidence="1 2">NCAIM B.02415</strain>
    </source>
</reference>
<evidence type="ECO:0000313" key="2">
    <source>
        <dbReference type="Proteomes" id="UP001589828"/>
    </source>
</evidence>